<keyword evidence="9 11" id="KW-0539">Nucleus</keyword>
<dbReference type="AlphaFoldDB" id="W6VA04"/>
<dbReference type="SUPFAM" id="SSF52080">
    <property type="entry name" value="Ribosomal proteins L15p and L18e"/>
    <property type="match status" value="1"/>
</dbReference>
<dbReference type="Proteomes" id="UP000019149">
    <property type="component" value="Unassembled WGS sequence"/>
</dbReference>
<dbReference type="PANTHER" id="PTHR13373">
    <property type="entry name" value="FROUNT PROTEIN-RELATED"/>
    <property type="match status" value="1"/>
</dbReference>
<dbReference type="RefSeq" id="XP_024354745.1">
    <property type="nucleotide sequence ID" value="XM_024490880.1"/>
</dbReference>
<evidence type="ECO:0000256" key="8">
    <source>
        <dbReference type="ARBA" id="ARBA00023132"/>
    </source>
</evidence>
<gene>
    <name evidence="13" type="ORF">EGR_01631</name>
</gene>
<evidence type="ECO:0000256" key="11">
    <source>
        <dbReference type="RuleBase" id="RU365073"/>
    </source>
</evidence>
<comment type="similarity">
    <text evidence="2 11">Belongs to the nucleoporin Nup85 family.</text>
</comment>
<dbReference type="Pfam" id="PF07575">
    <property type="entry name" value="Nucleopor_Nup85"/>
    <property type="match status" value="1"/>
</dbReference>
<evidence type="ECO:0000256" key="4">
    <source>
        <dbReference type="ARBA" id="ARBA00022816"/>
    </source>
</evidence>
<evidence type="ECO:0000256" key="3">
    <source>
        <dbReference type="ARBA" id="ARBA00022448"/>
    </source>
</evidence>
<proteinExistence type="inferred from homology"/>
<evidence type="ECO:0000256" key="5">
    <source>
        <dbReference type="ARBA" id="ARBA00022927"/>
    </source>
</evidence>
<dbReference type="GO" id="GO:0031080">
    <property type="term" value="C:nuclear pore outer ring"/>
    <property type="evidence" value="ECO:0007669"/>
    <property type="project" value="TreeGrafter"/>
</dbReference>
<dbReference type="GO" id="GO:1990904">
    <property type="term" value="C:ribonucleoprotein complex"/>
    <property type="evidence" value="ECO:0007669"/>
    <property type="project" value="UniProtKB-KW"/>
</dbReference>
<dbReference type="InterPro" id="IPR011502">
    <property type="entry name" value="Nucleoporin_Nup85"/>
</dbReference>
<keyword evidence="14" id="KW-1185">Reference proteome</keyword>
<evidence type="ECO:0000256" key="7">
    <source>
        <dbReference type="ARBA" id="ARBA00023010"/>
    </source>
</evidence>
<dbReference type="EMBL" id="APAU02000006">
    <property type="protein sequence ID" value="EUB63549.1"/>
    <property type="molecule type" value="Genomic_DNA"/>
</dbReference>
<evidence type="ECO:0000259" key="12">
    <source>
        <dbReference type="Pfam" id="PF00828"/>
    </source>
</evidence>
<evidence type="ECO:0000313" key="13">
    <source>
        <dbReference type="EMBL" id="EUB63549.1"/>
    </source>
</evidence>
<dbReference type="InterPro" id="IPR021131">
    <property type="entry name" value="Ribosomal_uL15/eL18"/>
</dbReference>
<evidence type="ECO:0000256" key="2">
    <source>
        <dbReference type="ARBA" id="ARBA00005573"/>
    </source>
</evidence>
<dbReference type="GO" id="GO:0045893">
    <property type="term" value="P:positive regulation of DNA-templated transcription"/>
    <property type="evidence" value="ECO:0007669"/>
    <property type="project" value="TreeGrafter"/>
</dbReference>
<evidence type="ECO:0000313" key="14">
    <source>
        <dbReference type="Proteomes" id="UP000019149"/>
    </source>
</evidence>
<comment type="subcellular location">
    <subcellularLocation>
        <location evidence="1 11">Nucleus</location>
        <location evidence="1 11">Nuclear pore complex</location>
    </subcellularLocation>
</comment>
<dbReference type="InterPro" id="IPR036227">
    <property type="entry name" value="Ribosomal_uL15/eL18_sf"/>
</dbReference>
<dbReference type="GeneID" id="36337346"/>
<keyword evidence="5 11" id="KW-0653">Protein transport</keyword>
<keyword evidence="11" id="KW-0472">Membrane</keyword>
<dbReference type="KEGG" id="egl:EGR_01631"/>
<dbReference type="OMA" id="HIFAEDI"/>
<evidence type="ECO:0000256" key="9">
    <source>
        <dbReference type="ARBA" id="ARBA00023242"/>
    </source>
</evidence>
<keyword evidence="4 11" id="KW-0509">mRNA transport</keyword>
<dbReference type="Pfam" id="PF00828">
    <property type="entry name" value="Ribosomal_L27A"/>
    <property type="match status" value="1"/>
</dbReference>
<feature type="domain" description="Large ribosomal subunit protein uL15/eL18" evidence="12">
    <location>
        <begin position="795"/>
        <end position="875"/>
    </location>
</feature>
<reference evidence="13 14" key="1">
    <citation type="journal article" date="2013" name="Nat. Genet.">
        <title>The genome of the hydatid tapeworm Echinococcus granulosus.</title>
        <authorList>
            <person name="Zheng H."/>
            <person name="Zhang W."/>
            <person name="Zhang L."/>
            <person name="Zhang Z."/>
            <person name="Li J."/>
            <person name="Lu G."/>
            <person name="Zhu Y."/>
            <person name="Wang Y."/>
            <person name="Huang Y."/>
            <person name="Liu J."/>
            <person name="Kang H."/>
            <person name="Chen J."/>
            <person name="Wang L."/>
            <person name="Chen A."/>
            <person name="Yu S."/>
            <person name="Gao Z."/>
            <person name="Jin L."/>
            <person name="Gu W."/>
            <person name="Wang Z."/>
            <person name="Zhao L."/>
            <person name="Shi B."/>
            <person name="Wen H."/>
            <person name="Lin R."/>
            <person name="Jones M.K."/>
            <person name="Brejova B."/>
            <person name="Vinar T."/>
            <person name="Zhao G."/>
            <person name="McManus D.P."/>
            <person name="Chen Z."/>
            <person name="Zhou Y."/>
            <person name="Wang S."/>
        </authorList>
    </citation>
    <scope>NUCLEOTIDE SEQUENCE [LARGE SCALE GENOMIC DNA]</scope>
</reference>
<evidence type="ECO:0000256" key="10">
    <source>
        <dbReference type="ARBA" id="ARBA00023274"/>
    </source>
</evidence>
<keyword evidence="7 11" id="KW-0811">Translocation</keyword>
<comment type="caution">
    <text evidence="13">The sequence shown here is derived from an EMBL/GenBank/DDBJ whole genome shotgun (WGS) entry which is preliminary data.</text>
</comment>
<dbReference type="GO" id="GO:0031965">
    <property type="term" value="C:nuclear membrane"/>
    <property type="evidence" value="ECO:0007669"/>
    <property type="project" value="UniProtKB-UniRule"/>
</dbReference>
<dbReference type="GO" id="GO:0006606">
    <property type="term" value="P:protein import into nucleus"/>
    <property type="evidence" value="ECO:0007669"/>
    <property type="project" value="TreeGrafter"/>
</dbReference>
<dbReference type="CTD" id="36337346"/>
<comment type="function">
    <text evidence="11">Functions as a component of the nuclear pore complex (NPC).</text>
</comment>
<accession>W6VA04</accession>
<keyword evidence="3 11" id="KW-0813">Transport</keyword>
<name>W6VA04_ECHGR</name>
<dbReference type="GO" id="GO:0005840">
    <property type="term" value="C:ribosome"/>
    <property type="evidence" value="ECO:0007669"/>
    <property type="project" value="UniProtKB-KW"/>
</dbReference>
<evidence type="ECO:0000256" key="6">
    <source>
        <dbReference type="ARBA" id="ARBA00022980"/>
    </source>
</evidence>
<keyword evidence="10" id="KW-0687">Ribonucleoprotein</keyword>
<comment type="subunit">
    <text evidence="11">Component of the nuclear pore complex (NPC).</text>
</comment>
<dbReference type="GO" id="GO:0006406">
    <property type="term" value="P:mRNA export from nucleus"/>
    <property type="evidence" value="ECO:0007669"/>
    <property type="project" value="TreeGrafter"/>
</dbReference>
<protein>
    <recommendedName>
        <fullName evidence="11">Nuclear pore complex protein Nup85</fullName>
    </recommendedName>
</protein>
<dbReference type="OrthoDB" id="17644at2759"/>
<sequence>MPSGMTGDLCTVALQGPLSFAWSSSQKITVFQSSLGSSLDATLYEVQPFASAKKNAFMLRLIRASYGVCDNLPAEKLVSLTADGDLVKTFELLWHLSEVVILQSLTPGKLTSALSDWYFVQSQEAINVARNLLEKSHSKGGLLKLTNDSERVFWSTALSLTSQVRPMEVSALLASHHKANSGLFRDIRQLLVSMPLEDLNSIVVDGMLCFLRLRYPLTLATWQKGGCFEKAWHHWQSVCNVRLIEETRNNSRSDDIDTEYLILILSILAGRNDCWNDPRVVDACGDWYFQFVGWLFYTHHFVDHSSLFAVLEHFMSNFEIVLSHHSEAHSFSTVIDEVIKHIFAEDILSVVFTLSEKFNNWWMVAHFANLVKHLLPDCFNGIDSARCSSEHLNLKPESADGDLSGKGSRTVHLVSSMPDFFLMRYAENLAADASLLSVALGYLDHCTTLQPTARAVQVSLLQRTKPTTNHLTQNLIQLAKKHQLHGVVGEIARTKTRMRLSHSHPSLVTINTPAICSALGWAIVAQDVQLIAHIVTRTLSYSMSNKCADVDPWKVVKEVASIVTCLSSGENRGPASQRTQPWLTPLVVSPEFAFISRYSELHCQLNANNAEVITHTVLDLLSMSDNSNGFHVPLKFKLHLLGQLKPHLDPATMGRKQIEALGAIVAELKATLRLFGRLGLRQSYEVVAVPVNPIRSRNCQASMEHQTSECVEKALLALRNYPRVSAYNVKDLPYSKLPKYHGLQRKKRGLGHRGMSQFQCWQPLGTLRDRTPFYITVPKEPYNENHLSRRPLARLSLLDLQRLIDLSRIDPNHPIDISTICNTGLFHLDADNERHYGFHLTEEGVDAFVTPVNIEVQYASELVIAAVERVGGAITTRYYDLLSVFAKADPYAFFEKGLPIPRGKKPPLDALEYYTSSANRGYLASPEEIADARVWLAQKYGYAPVDIASSPHKDLLSIRKEPWRIFHGLEPGWLVSLADKARIPSKVANGHGEYMLLLICAPTLAAVRTSSGIEGYEEEAWGAGSASDGLGGVSSVMAFCLAHTEVSIPIV</sequence>
<keyword evidence="6 13" id="KW-0689">Ribosomal protein</keyword>
<dbReference type="PANTHER" id="PTHR13373:SF21">
    <property type="entry name" value="NUCLEAR PORE COMPLEX PROTEIN NUP85"/>
    <property type="match status" value="1"/>
</dbReference>
<dbReference type="STRING" id="6210.W6VA04"/>
<keyword evidence="8 11" id="KW-0906">Nuclear pore complex</keyword>
<evidence type="ECO:0000256" key="1">
    <source>
        <dbReference type="ARBA" id="ARBA00004567"/>
    </source>
</evidence>
<organism evidence="13 14">
    <name type="scientific">Echinococcus granulosus</name>
    <name type="common">Hydatid tapeworm</name>
    <dbReference type="NCBI Taxonomy" id="6210"/>
    <lineage>
        <taxon>Eukaryota</taxon>
        <taxon>Metazoa</taxon>
        <taxon>Spiralia</taxon>
        <taxon>Lophotrochozoa</taxon>
        <taxon>Platyhelminthes</taxon>
        <taxon>Cestoda</taxon>
        <taxon>Eucestoda</taxon>
        <taxon>Cyclophyllidea</taxon>
        <taxon>Taeniidae</taxon>
        <taxon>Echinococcus</taxon>
        <taxon>Echinococcus granulosus group</taxon>
    </lineage>
</organism>
<dbReference type="GO" id="GO:0017056">
    <property type="term" value="F:structural constituent of nuclear pore"/>
    <property type="evidence" value="ECO:0007669"/>
    <property type="project" value="TreeGrafter"/>
</dbReference>